<feature type="transmembrane region" description="Helical" evidence="1">
    <location>
        <begin position="177"/>
        <end position="197"/>
    </location>
</feature>
<keyword evidence="3" id="KW-1185">Reference proteome</keyword>
<feature type="transmembrane region" description="Helical" evidence="1">
    <location>
        <begin position="209"/>
        <end position="235"/>
    </location>
</feature>
<gene>
    <name evidence="2" type="ORF">J2T57_001472</name>
</gene>
<feature type="transmembrane region" description="Helical" evidence="1">
    <location>
        <begin position="114"/>
        <end position="135"/>
    </location>
</feature>
<accession>A0AAE3G284</accession>
<sequence>MGQERDQEAARQAFLEECLRELMDGVAAGRSRVWVRHRLREALANGVSRSTLAGAASYALTGGAARRFSVLLSEIPVPDRPSAGDGAAGGEGAAGAGSTRTSFAQFMMSWPGQALALLALLVTTWLLLAIAPARVVELTSPSLASRYLPPVLIHAMIWAPLFAIADWQQRRLGRVSLWTPWFGLYLSPILFMGAYFWTAETPAESMAAFWGLVFLAMVRLMLIGLVVAGAFRLWYGEEDGPLSPRSVEIVVFTCLCALAVLYFIGLNIGD</sequence>
<dbReference type="Proteomes" id="UP001205843">
    <property type="component" value="Unassembled WGS sequence"/>
</dbReference>
<keyword evidence="1" id="KW-0472">Membrane</keyword>
<keyword evidence="1" id="KW-1133">Transmembrane helix</keyword>
<reference evidence="2" key="1">
    <citation type="submission" date="2022-03" db="EMBL/GenBank/DDBJ databases">
        <title>Genomic Encyclopedia of Type Strains, Phase III (KMG-III): the genomes of soil and plant-associated and newly described type strains.</title>
        <authorList>
            <person name="Whitman W."/>
        </authorList>
    </citation>
    <scope>NUCLEOTIDE SEQUENCE</scope>
    <source>
        <strain evidence="2">ANL 6-2</strain>
    </source>
</reference>
<protein>
    <submittedName>
        <fullName evidence="2">Uncharacterized protein</fullName>
    </submittedName>
</protein>
<feature type="transmembrane region" description="Helical" evidence="1">
    <location>
        <begin position="147"/>
        <end position="165"/>
    </location>
</feature>
<evidence type="ECO:0000313" key="2">
    <source>
        <dbReference type="EMBL" id="MCP1674370.1"/>
    </source>
</evidence>
<dbReference type="AlphaFoldDB" id="A0AAE3G284"/>
<comment type="caution">
    <text evidence="2">The sequence shown here is derived from an EMBL/GenBank/DDBJ whole genome shotgun (WGS) entry which is preliminary data.</text>
</comment>
<keyword evidence="1" id="KW-0812">Transmembrane</keyword>
<proteinExistence type="predicted"/>
<evidence type="ECO:0000256" key="1">
    <source>
        <dbReference type="SAM" id="Phobius"/>
    </source>
</evidence>
<name>A0AAE3G284_9GAMM</name>
<dbReference type="EMBL" id="JALJXV010000003">
    <property type="protein sequence ID" value="MCP1674370.1"/>
    <property type="molecule type" value="Genomic_DNA"/>
</dbReference>
<evidence type="ECO:0000313" key="3">
    <source>
        <dbReference type="Proteomes" id="UP001205843"/>
    </source>
</evidence>
<dbReference type="RefSeq" id="WP_253476322.1">
    <property type="nucleotide sequence ID" value="NZ_JALJXV010000003.1"/>
</dbReference>
<organism evidence="2 3">
    <name type="scientific">Natronocella acetinitrilica</name>
    <dbReference type="NCBI Taxonomy" id="414046"/>
    <lineage>
        <taxon>Bacteria</taxon>
        <taxon>Pseudomonadati</taxon>
        <taxon>Pseudomonadota</taxon>
        <taxon>Gammaproteobacteria</taxon>
        <taxon>Chromatiales</taxon>
        <taxon>Ectothiorhodospiraceae</taxon>
        <taxon>Natronocella</taxon>
    </lineage>
</organism>
<feature type="transmembrane region" description="Helical" evidence="1">
    <location>
        <begin position="247"/>
        <end position="268"/>
    </location>
</feature>